<dbReference type="AlphaFoldDB" id="A0A8D8PRS5"/>
<feature type="transmembrane region" description="Helical" evidence="1">
    <location>
        <begin position="55"/>
        <end position="74"/>
    </location>
</feature>
<keyword evidence="1" id="KW-0812">Transmembrane</keyword>
<name>A0A8D8PRS5_9HEMI</name>
<reference evidence="2" key="1">
    <citation type="submission" date="2021-05" db="EMBL/GenBank/DDBJ databases">
        <authorList>
            <person name="Alioto T."/>
            <person name="Alioto T."/>
            <person name="Gomez Garrido J."/>
        </authorList>
    </citation>
    <scope>NUCLEOTIDE SEQUENCE</scope>
</reference>
<organism evidence="2">
    <name type="scientific">Cacopsylla melanoneura</name>
    <dbReference type="NCBI Taxonomy" id="428564"/>
    <lineage>
        <taxon>Eukaryota</taxon>
        <taxon>Metazoa</taxon>
        <taxon>Ecdysozoa</taxon>
        <taxon>Arthropoda</taxon>
        <taxon>Hexapoda</taxon>
        <taxon>Insecta</taxon>
        <taxon>Pterygota</taxon>
        <taxon>Neoptera</taxon>
        <taxon>Paraneoptera</taxon>
        <taxon>Hemiptera</taxon>
        <taxon>Sternorrhyncha</taxon>
        <taxon>Psylloidea</taxon>
        <taxon>Psyllidae</taxon>
        <taxon>Psyllinae</taxon>
        <taxon>Cacopsylla</taxon>
    </lineage>
</organism>
<proteinExistence type="predicted"/>
<protein>
    <submittedName>
        <fullName evidence="2">Uncharacterized protein</fullName>
    </submittedName>
</protein>
<keyword evidence="1" id="KW-0472">Membrane</keyword>
<evidence type="ECO:0000313" key="2">
    <source>
        <dbReference type="EMBL" id="CAG6611826.1"/>
    </source>
</evidence>
<dbReference type="EMBL" id="HBUF01022962">
    <property type="protein sequence ID" value="CAG6611826.1"/>
    <property type="molecule type" value="Transcribed_RNA"/>
</dbReference>
<keyword evidence="1" id="KW-1133">Transmembrane helix</keyword>
<sequence length="115" mass="12933">MRSPAWKTSAETTLVDKLFSISKSTSGKVLRAANTDGGSSTGSWSSQDSLIYKEATVLLPLLFTLLHVFGTLWIKMSPNYFTQERGYFGPNQTYLQLPISPTRVYRTHLHSWGRC</sequence>
<accession>A0A8D8PRS5</accession>
<evidence type="ECO:0000256" key="1">
    <source>
        <dbReference type="SAM" id="Phobius"/>
    </source>
</evidence>